<dbReference type="InterPro" id="IPR000835">
    <property type="entry name" value="HTH_MarR-typ"/>
</dbReference>
<dbReference type="InterPro" id="IPR036390">
    <property type="entry name" value="WH_DNA-bd_sf"/>
</dbReference>
<evidence type="ECO:0000256" key="1">
    <source>
        <dbReference type="ARBA" id="ARBA00023015"/>
    </source>
</evidence>
<evidence type="ECO:0000256" key="2">
    <source>
        <dbReference type="ARBA" id="ARBA00023125"/>
    </source>
</evidence>
<keyword evidence="1" id="KW-0805">Transcription regulation</keyword>
<gene>
    <name evidence="5" type="ORF">L602_001800000830</name>
</gene>
<dbReference type="PRINTS" id="PR00598">
    <property type="entry name" value="HTHMARR"/>
</dbReference>
<evidence type="ECO:0000313" key="5">
    <source>
        <dbReference type="EMBL" id="TWG87274.1"/>
    </source>
</evidence>
<evidence type="ECO:0000313" key="6">
    <source>
        <dbReference type="Proteomes" id="UP000318141"/>
    </source>
</evidence>
<dbReference type="EMBL" id="VLJN01000010">
    <property type="protein sequence ID" value="TWG87274.1"/>
    <property type="molecule type" value="Genomic_DNA"/>
</dbReference>
<dbReference type="Pfam" id="PF13463">
    <property type="entry name" value="HTH_27"/>
    <property type="match status" value="1"/>
</dbReference>
<keyword evidence="6" id="KW-1185">Reference proteome</keyword>
<organism evidence="5 6">
    <name type="scientific">Cupriavidus gilardii J11</name>
    <dbReference type="NCBI Taxonomy" id="936133"/>
    <lineage>
        <taxon>Bacteria</taxon>
        <taxon>Pseudomonadati</taxon>
        <taxon>Pseudomonadota</taxon>
        <taxon>Betaproteobacteria</taxon>
        <taxon>Burkholderiales</taxon>
        <taxon>Burkholderiaceae</taxon>
        <taxon>Cupriavidus</taxon>
    </lineage>
</organism>
<keyword evidence="3" id="KW-0804">Transcription</keyword>
<evidence type="ECO:0000259" key="4">
    <source>
        <dbReference type="PROSITE" id="PS50995"/>
    </source>
</evidence>
<dbReference type="SUPFAM" id="SSF46785">
    <property type="entry name" value="Winged helix' DNA-binding domain"/>
    <property type="match status" value="1"/>
</dbReference>
<dbReference type="GO" id="GO:0003700">
    <property type="term" value="F:DNA-binding transcription factor activity"/>
    <property type="evidence" value="ECO:0007669"/>
    <property type="project" value="InterPro"/>
</dbReference>
<dbReference type="OrthoDB" id="6002259at2"/>
<comment type="caution">
    <text evidence="5">The sequence shown here is derived from an EMBL/GenBank/DDBJ whole genome shotgun (WGS) entry which is preliminary data.</text>
</comment>
<feature type="domain" description="HTH marR-type" evidence="4">
    <location>
        <begin position="19"/>
        <end position="153"/>
    </location>
</feature>
<dbReference type="Gene3D" id="1.10.10.10">
    <property type="entry name" value="Winged helix-like DNA-binding domain superfamily/Winged helix DNA-binding domain"/>
    <property type="match status" value="1"/>
</dbReference>
<reference evidence="5 6" key="1">
    <citation type="submission" date="2019-07" db="EMBL/GenBank/DDBJ databases">
        <title>Genome sequencing of lignin-degrading bacterial isolates.</title>
        <authorList>
            <person name="Gladden J."/>
        </authorList>
    </citation>
    <scope>NUCLEOTIDE SEQUENCE [LARGE SCALE GENOMIC DNA]</scope>
    <source>
        <strain evidence="5 6">J11</strain>
    </source>
</reference>
<name>A0A562BQ44_9BURK</name>
<dbReference type="AlphaFoldDB" id="A0A562BQ44"/>
<keyword evidence="2" id="KW-0238">DNA-binding</keyword>
<protein>
    <submittedName>
        <fullName evidence="5">MarR family transcriptional regulator for hemolysin</fullName>
    </submittedName>
</protein>
<dbReference type="GO" id="GO:0003677">
    <property type="term" value="F:DNA binding"/>
    <property type="evidence" value="ECO:0007669"/>
    <property type="project" value="UniProtKB-KW"/>
</dbReference>
<evidence type="ECO:0000256" key="3">
    <source>
        <dbReference type="ARBA" id="ARBA00023163"/>
    </source>
</evidence>
<dbReference type="InterPro" id="IPR036388">
    <property type="entry name" value="WH-like_DNA-bd_sf"/>
</dbReference>
<dbReference type="PANTHER" id="PTHR42756:SF1">
    <property type="entry name" value="TRANSCRIPTIONAL REPRESSOR OF EMRAB OPERON"/>
    <property type="match status" value="1"/>
</dbReference>
<sequence>MSPISTSGPRDPARIEQARARLGRLIGAAYRRWRRAVDQNFREVGLTDATRAPLLALYESKAPSMRQKDLAQILALDKSSLVRVLSQLREMGFVEWETDEADRRAKSIRLTDEGQSMAERMVSRSLEIEAQILETLTADELRITRQALEKITRRLDEL</sequence>
<dbReference type="SMART" id="SM00347">
    <property type="entry name" value="HTH_MARR"/>
    <property type="match status" value="1"/>
</dbReference>
<dbReference type="PANTHER" id="PTHR42756">
    <property type="entry name" value="TRANSCRIPTIONAL REGULATOR, MARR"/>
    <property type="match status" value="1"/>
</dbReference>
<dbReference type="PROSITE" id="PS50995">
    <property type="entry name" value="HTH_MARR_2"/>
    <property type="match status" value="1"/>
</dbReference>
<proteinExistence type="predicted"/>
<dbReference type="Proteomes" id="UP000318141">
    <property type="component" value="Unassembled WGS sequence"/>
</dbReference>
<accession>A0A562BQ44</accession>